<dbReference type="GeneID" id="69850435"/>
<reference evidence="2" key="2">
    <citation type="submission" date="2022-07" db="EMBL/GenBank/DDBJ databases">
        <title>Prevotella copri.</title>
        <authorList>
            <person name="Yang C."/>
        </authorList>
    </citation>
    <scope>NUCLEOTIDE SEQUENCE</scope>
    <source>
        <strain evidence="2">HF1805</strain>
    </source>
</reference>
<feature type="chain" id="PRO_5043182673" evidence="1">
    <location>
        <begin position="21"/>
        <end position="226"/>
    </location>
</feature>
<keyword evidence="1" id="KW-0732">Signal</keyword>
<keyword evidence="2" id="KW-0378">Hydrolase</keyword>
<dbReference type="AlphaFoldDB" id="A0A3E5A7T3"/>
<dbReference type="EMBL" id="QSUC01000041">
    <property type="protein sequence ID" value="RGN05456.1"/>
    <property type="molecule type" value="Genomic_DNA"/>
</dbReference>
<dbReference type="Proteomes" id="UP001205506">
    <property type="component" value="Unassembled WGS sequence"/>
</dbReference>
<dbReference type="RefSeq" id="WP_006848162.1">
    <property type="nucleotide sequence ID" value="NZ_CAXTHI010000016.1"/>
</dbReference>
<dbReference type="EMBL" id="JANDWU010000040">
    <property type="protein sequence ID" value="MCP9550660.1"/>
    <property type="molecule type" value="Genomic_DNA"/>
</dbReference>
<gene>
    <name evidence="5" type="ORF">DW026_12415</name>
    <name evidence="4" type="ORF">DWW35_15330</name>
    <name evidence="3" type="ORF">DXB80_11970</name>
    <name evidence="2" type="ORF">NNC68_14450</name>
</gene>
<dbReference type="Proteomes" id="UP000261245">
    <property type="component" value="Unassembled WGS sequence"/>
</dbReference>
<evidence type="ECO:0000313" key="6">
    <source>
        <dbReference type="Proteomes" id="UP000261245"/>
    </source>
</evidence>
<dbReference type="EMBL" id="QROP01000040">
    <property type="protein sequence ID" value="RHL34811.1"/>
    <property type="molecule type" value="Genomic_DNA"/>
</dbReference>
<comment type="caution">
    <text evidence="3">The sequence shown here is derived from an EMBL/GenBank/DDBJ whole genome shotgun (WGS) entry which is preliminary data.</text>
</comment>
<dbReference type="Proteomes" id="UP000283672">
    <property type="component" value="Unassembled WGS sequence"/>
</dbReference>
<dbReference type="EMBL" id="QRYP01000082">
    <property type="protein sequence ID" value="RGU89287.1"/>
    <property type="molecule type" value="Genomic_DNA"/>
</dbReference>
<dbReference type="CDD" id="cd00229">
    <property type="entry name" value="SGNH_hydrolase"/>
    <property type="match status" value="1"/>
</dbReference>
<reference evidence="6 7" key="1">
    <citation type="submission" date="2018-08" db="EMBL/GenBank/DDBJ databases">
        <title>A genome reference for cultivated species of the human gut microbiota.</title>
        <authorList>
            <person name="Zou Y."/>
            <person name="Xue W."/>
            <person name="Luo G."/>
        </authorList>
    </citation>
    <scope>NUCLEOTIDE SEQUENCE [LARGE SCALE GENOMIC DNA]</scope>
    <source>
        <strain evidence="4 8">AF15-25</strain>
        <strain evidence="5 7">AF38-11</strain>
        <strain evidence="3 6">OM06-11</strain>
    </source>
</reference>
<sequence length="226" mass="25821">MKRFTIIISFIMLTFMPLMAQVKQTVAVLGDSYSTFEGFIPKGYATWYSPTTPPETTDVNKVEQTWWWQVIKEGGYKMGNINSYSGATICNTGYRDEDYTDRSFITRSSLLGNPDIILICGATNDNWADAPLGNYQYSDWKRADLYCFRPAMAKLLSDIRQHYPNVEVYFILNSELKDVINESVKKICNKYQVPVIALHDIDKKNGHPTIKGMKSIADQVLKVIKK</sequence>
<feature type="signal peptide" evidence="1">
    <location>
        <begin position="1"/>
        <end position="20"/>
    </location>
</feature>
<evidence type="ECO:0000313" key="3">
    <source>
        <dbReference type="EMBL" id="RGN05456.1"/>
    </source>
</evidence>
<evidence type="ECO:0000313" key="4">
    <source>
        <dbReference type="EMBL" id="RGU89287.1"/>
    </source>
</evidence>
<evidence type="ECO:0000313" key="2">
    <source>
        <dbReference type="EMBL" id="MCP9550660.1"/>
    </source>
</evidence>
<dbReference type="SUPFAM" id="SSF52266">
    <property type="entry name" value="SGNH hydrolase"/>
    <property type="match status" value="1"/>
</dbReference>
<protein>
    <submittedName>
        <fullName evidence="2">SGNH/GDSL hydrolase family protein</fullName>
    </submittedName>
</protein>
<accession>A0A3E5A7T3</accession>
<dbReference type="InterPro" id="IPR032588">
    <property type="entry name" value="Lipase_GDSL_lke"/>
</dbReference>
<organism evidence="3 6">
    <name type="scientific">Segatella copri</name>
    <dbReference type="NCBI Taxonomy" id="165179"/>
    <lineage>
        <taxon>Bacteria</taxon>
        <taxon>Pseudomonadati</taxon>
        <taxon>Bacteroidota</taxon>
        <taxon>Bacteroidia</taxon>
        <taxon>Bacteroidales</taxon>
        <taxon>Prevotellaceae</taxon>
        <taxon>Segatella</taxon>
    </lineage>
</organism>
<evidence type="ECO:0000256" key="1">
    <source>
        <dbReference type="SAM" id="SignalP"/>
    </source>
</evidence>
<evidence type="ECO:0000313" key="5">
    <source>
        <dbReference type="EMBL" id="RHL34811.1"/>
    </source>
</evidence>
<evidence type="ECO:0000313" key="7">
    <source>
        <dbReference type="Proteomes" id="UP000283672"/>
    </source>
</evidence>
<proteinExistence type="predicted"/>
<evidence type="ECO:0000313" key="8">
    <source>
        <dbReference type="Proteomes" id="UP000285236"/>
    </source>
</evidence>
<dbReference type="Pfam" id="PF16255">
    <property type="entry name" value="Lipase_GDSL_lke"/>
    <property type="match status" value="1"/>
</dbReference>
<dbReference type="Gene3D" id="3.40.50.1110">
    <property type="entry name" value="SGNH hydrolase"/>
    <property type="match status" value="1"/>
</dbReference>
<dbReference type="InterPro" id="IPR036514">
    <property type="entry name" value="SGNH_hydro_sf"/>
</dbReference>
<dbReference type="GO" id="GO:0016788">
    <property type="term" value="F:hydrolase activity, acting on ester bonds"/>
    <property type="evidence" value="ECO:0007669"/>
    <property type="project" value="UniProtKB-ARBA"/>
</dbReference>
<dbReference type="Proteomes" id="UP000285236">
    <property type="component" value="Unassembled WGS sequence"/>
</dbReference>
<name>A0A3E5A7T3_9BACT</name>